<dbReference type="GO" id="GO:0046872">
    <property type="term" value="F:metal ion binding"/>
    <property type="evidence" value="ECO:0007669"/>
    <property type="project" value="UniProtKB-KW"/>
</dbReference>
<feature type="binding site" evidence="8">
    <location>
        <position position="51"/>
    </location>
    <ligand>
        <name>a divalent metal cation</name>
        <dbReference type="ChEBI" id="CHEBI:60240"/>
    </ligand>
</feature>
<sequence length="316" mass="34421">MTDTPSARRARPSARLSGTKRQRESLIEFSVQDIMESLGVSADYLVLGIDEAGRGSVIGPMVYTGAVISLGEHDELVRLCHVADRKMPNVRPRLASLQKLRQLKTFRSFTVFVSSEEISNTMAGHNGRNLNALSHETAIQIISEATLASAGKLCAAYVDTVGPPGTYQARLAGRFPHLRVTVAKKAESKFPIVSAASVVAKTARDAAIEALGENIGSGYLIDPRTMAWLRSPVHRCFAFSHAYDSVRQSWGPVVQLANDSAVCVPVVFEQDPEEASQQGGGGDNRQQNLSIAKPPPKRHTVYTHFLKLRYPTNLVE</sequence>
<feature type="domain" description="RNase H type-2" evidence="11">
    <location>
        <begin position="44"/>
        <end position="262"/>
    </location>
</feature>
<dbReference type="GO" id="GO:0006298">
    <property type="term" value="P:mismatch repair"/>
    <property type="evidence" value="ECO:0007669"/>
    <property type="project" value="TreeGrafter"/>
</dbReference>
<dbReference type="OMA" id="REECRFF"/>
<dbReference type="KEGG" id="lmi:LMXM_36_0640"/>
<dbReference type="OrthoDB" id="7462577at2759"/>
<dbReference type="EC" id="3.1.26.4" evidence="9"/>
<evidence type="ECO:0000259" key="11">
    <source>
        <dbReference type="PROSITE" id="PS51975"/>
    </source>
</evidence>
<keyword evidence="6 8" id="KW-0255">Endonuclease</keyword>
<keyword evidence="4 8" id="KW-0540">Nuclease</keyword>
<dbReference type="GO" id="GO:0004523">
    <property type="term" value="F:RNA-DNA hybrid ribonuclease activity"/>
    <property type="evidence" value="ECO:0007669"/>
    <property type="project" value="UniProtKB-UniRule"/>
</dbReference>
<comment type="function">
    <text evidence="9">Endonuclease that specifically degrades the RNA of RNA-DNA hybrids.</text>
</comment>
<dbReference type="InterPro" id="IPR001352">
    <property type="entry name" value="RNase_HII/HIII"/>
</dbReference>
<evidence type="ECO:0000256" key="10">
    <source>
        <dbReference type="SAM" id="MobiDB-lite"/>
    </source>
</evidence>
<dbReference type="PhylomeDB" id="E9ASI4"/>
<comment type="similarity">
    <text evidence="3">Belongs to the RNase HII family. Eukaryotic subfamily.</text>
</comment>
<dbReference type="GeneID" id="13448175"/>
<evidence type="ECO:0000256" key="8">
    <source>
        <dbReference type="PROSITE-ProRule" id="PRU01319"/>
    </source>
</evidence>
<dbReference type="InterPro" id="IPR023160">
    <property type="entry name" value="RNase_HII_hlx-loop-hlx_cap_dom"/>
</dbReference>
<comment type="cofactor">
    <cofactor evidence="2">
        <name>Mg(2+)</name>
        <dbReference type="ChEBI" id="CHEBI:18420"/>
    </cofactor>
</comment>
<organism evidence="12 13">
    <name type="scientific">Leishmania mexicana (strain MHOM/GT/2001/U1103)</name>
    <dbReference type="NCBI Taxonomy" id="929439"/>
    <lineage>
        <taxon>Eukaryota</taxon>
        <taxon>Discoba</taxon>
        <taxon>Euglenozoa</taxon>
        <taxon>Kinetoplastea</taxon>
        <taxon>Metakinetoplastina</taxon>
        <taxon>Trypanosomatida</taxon>
        <taxon>Trypanosomatidae</taxon>
        <taxon>Leishmaniinae</taxon>
        <taxon>Leishmania</taxon>
    </lineage>
</organism>
<dbReference type="NCBIfam" id="TIGR00729">
    <property type="entry name" value="ribonuclease HII"/>
    <property type="match status" value="1"/>
</dbReference>
<dbReference type="InterPro" id="IPR024567">
    <property type="entry name" value="RNase_HII/HIII_dom"/>
</dbReference>
<dbReference type="Gene3D" id="3.30.420.10">
    <property type="entry name" value="Ribonuclease H-like superfamily/Ribonuclease H"/>
    <property type="match status" value="1"/>
</dbReference>
<evidence type="ECO:0000256" key="4">
    <source>
        <dbReference type="ARBA" id="ARBA00022722"/>
    </source>
</evidence>
<keyword evidence="5 8" id="KW-0479">Metal-binding</keyword>
<dbReference type="GO" id="GO:0003723">
    <property type="term" value="F:RNA binding"/>
    <property type="evidence" value="ECO:0007669"/>
    <property type="project" value="UniProtKB-UniRule"/>
</dbReference>
<dbReference type="PANTHER" id="PTHR10954:SF7">
    <property type="entry name" value="RIBONUCLEASE H2 SUBUNIT A"/>
    <property type="match status" value="1"/>
</dbReference>
<dbReference type="AlphaFoldDB" id="E9ASI4"/>
<dbReference type="SUPFAM" id="SSF53098">
    <property type="entry name" value="Ribonuclease H-like"/>
    <property type="match status" value="1"/>
</dbReference>
<accession>E9ASI4</accession>
<dbReference type="InterPro" id="IPR012337">
    <property type="entry name" value="RNaseH-like_sf"/>
</dbReference>
<evidence type="ECO:0000313" key="12">
    <source>
        <dbReference type="EMBL" id="CBZ25907.1"/>
    </source>
</evidence>
<dbReference type="Gene3D" id="1.10.10.460">
    <property type="entry name" value="Ribonuclease hii. Domain 2"/>
    <property type="match status" value="1"/>
</dbReference>
<evidence type="ECO:0000256" key="5">
    <source>
        <dbReference type="ARBA" id="ARBA00022723"/>
    </source>
</evidence>
<feature type="region of interest" description="Disordered" evidence="10">
    <location>
        <begin position="273"/>
        <end position="296"/>
    </location>
</feature>
<dbReference type="EMBL" id="FR799573">
    <property type="protein sequence ID" value="CBZ25907.1"/>
    <property type="molecule type" value="Genomic_DNA"/>
</dbReference>
<evidence type="ECO:0000256" key="7">
    <source>
        <dbReference type="ARBA" id="ARBA00022801"/>
    </source>
</evidence>
<reference evidence="12 13" key="1">
    <citation type="journal article" date="2011" name="Genome Res.">
        <title>Chromosome and gene copy number variation allow major structural change between species and strains of Leishmania.</title>
        <authorList>
            <person name="Rogers M.B."/>
            <person name="Hilley J.D."/>
            <person name="Dickens N.J."/>
            <person name="Wilkes J."/>
            <person name="Bates P.A."/>
            <person name="Depledge D.P."/>
            <person name="Harris D."/>
            <person name="Her Y."/>
            <person name="Herzyk P."/>
            <person name="Imamura H."/>
            <person name="Otto T.D."/>
            <person name="Sanders M."/>
            <person name="Seeger K."/>
            <person name="Dujardin J.C."/>
            <person name="Berriman M."/>
            <person name="Smith D.F."/>
            <person name="Hertz-Fowler C."/>
            <person name="Mottram J.C."/>
        </authorList>
    </citation>
    <scope>NUCLEOTIDE SEQUENCE [LARGE SCALE GENOMIC DNA]</scope>
    <source>
        <strain evidence="12 13">MHOM/GT/2001/U1103</strain>
    </source>
</reference>
<dbReference type="GO" id="GO:0043137">
    <property type="term" value="P:DNA replication, removal of RNA primer"/>
    <property type="evidence" value="ECO:0007669"/>
    <property type="project" value="TreeGrafter"/>
</dbReference>
<dbReference type="InterPro" id="IPR004649">
    <property type="entry name" value="RNase_H2_suA"/>
</dbReference>
<dbReference type="VEuPathDB" id="TriTrypDB:LmxM.36.0640"/>
<evidence type="ECO:0000256" key="2">
    <source>
        <dbReference type="ARBA" id="ARBA00001946"/>
    </source>
</evidence>
<keyword evidence="7 8" id="KW-0378">Hydrolase</keyword>
<proteinExistence type="inferred from homology"/>
<dbReference type="Pfam" id="PF01351">
    <property type="entry name" value="RNase_HII"/>
    <property type="match status" value="1"/>
</dbReference>
<evidence type="ECO:0000256" key="9">
    <source>
        <dbReference type="RuleBase" id="RU003515"/>
    </source>
</evidence>
<dbReference type="PROSITE" id="PS51975">
    <property type="entry name" value="RNASE_H_2"/>
    <property type="match status" value="1"/>
</dbReference>
<comment type="cofactor">
    <cofactor evidence="8">
        <name>Mn(2+)</name>
        <dbReference type="ChEBI" id="CHEBI:29035"/>
    </cofactor>
    <cofactor evidence="8">
        <name>Mg(2+)</name>
        <dbReference type="ChEBI" id="CHEBI:18420"/>
    </cofactor>
    <text evidence="8">Manganese or magnesium. Binds 1 divalent metal ion per monomer in the absence of substrate. May bind a second metal ion after substrate binding.</text>
</comment>
<name>E9ASI4_LEIMU</name>
<evidence type="ECO:0000313" key="13">
    <source>
        <dbReference type="Proteomes" id="UP000007259"/>
    </source>
</evidence>
<evidence type="ECO:0000256" key="6">
    <source>
        <dbReference type="ARBA" id="ARBA00022759"/>
    </source>
</evidence>
<protein>
    <recommendedName>
        <fullName evidence="9">Ribonuclease</fullName>
        <ecNumber evidence="9">3.1.26.4</ecNumber>
    </recommendedName>
</protein>
<gene>
    <name evidence="12" type="ORF">LMXM_36_0640</name>
</gene>
<dbReference type="GO" id="GO:0032299">
    <property type="term" value="C:ribonuclease H2 complex"/>
    <property type="evidence" value="ECO:0007669"/>
    <property type="project" value="TreeGrafter"/>
</dbReference>
<feature type="binding site" evidence="8">
    <location>
        <position position="159"/>
    </location>
    <ligand>
        <name>a divalent metal cation</name>
        <dbReference type="ChEBI" id="CHEBI:60240"/>
    </ligand>
</feature>
<evidence type="ECO:0000256" key="3">
    <source>
        <dbReference type="ARBA" id="ARBA00007058"/>
    </source>
</evidence>
<comment type="catalytic activity">
    <reaction evidence="1 8 9">
        <text>Endonucleolytic cleavage to 5'-phosphomonoester.</text>
        <dbReference type="EC" id="3.1.26.4"/>
    </reaction>
</comment>
<dbReference type="Proteomes" id="UP000007259">
    <property type="component" value="Chromosome 20"/>
</dbReference>
<keyword evidence="13" id="KW-1185">Reference proteome</keyword>
<dbReference type="InterPro" id="IPR036397">
    <property type="entry name" value="RNaseH_sf"/>
</dbReference>
<dbReference type="PANTHER" id="PTHR10954">
    <property type="entry name" value="RIBONUCLEASE H2 SUBUNIT A"/>
    <property type="match status" value="1"/>
</dbReference>
<feature type="binding site" evidence="8">
    <location>
        <position position="50"/>
    </location>
    <ligand>
        <name>a divalent metal cation</name>
        <dbReference type="ChEBI" id="CHEBI:60240"/>
    </ligand>
</feature>
<dbReference type="RefSeq" id="XP_003874409.1">
    <property type="nucleotide sequence ID" value="XM_003874360.1"/>
</dbReference>
<evidence type="ECO:0000256" key="1">
    <source>
        <dbReference type="ARBA" id="ARBA00000077"/>
    </source>
</evidence>